<sequence>MTGIQVDKRRDLFPSAVFVDSISIVGGIQKEFLNSEFRKVCFHGKKGMQK</sequence>
<accession>J9FWV4</accession>
<gene>
    <name evidence="1" type="ORF">EVA_20044</name>
</gene>
<evidence type="ECO:0000313" key="1">
    <source>
        <dbReference type="EMBL" id="EJW91849.1"/>
    </source>
</evidence>
<dbReference type="AlphaFoldDB" id="J9FWV4"/>
<reference evidence="1" key="1">
    <citation type="journal article" date="2012" name="PLoS ONE">
        <title>Gene sets for utilization of primary and secondary nutrition supplies in the distal gut of endangered iberian lynx.</title>
        <authorList>
            <person name="Alcaide M."/>
            <person name="Messina E."/>
            <person name="Richter M."/>
            <person name="Bargiela R."/>
            <person name="Peplies J."/>
            <person name="Huws S.A."/>
            <person name="Newbold C.J."/>
            <person name="Golyshin P.N."/>
            <person name="Simon M.A."/>
            <person name="Lopez G."/>
            <person name="Yakimov M.M."/>
            <person name="Ferrer M."/>
        </authorList>
    </citation>
    <scope>NUCLEOTIDE SEQUENCE</scope>
</reference>
<name>J9FWV4_9ZZZZ</name>
<organism evidence="1">
    <name type="scientific">gut metagenome</name>
    <dbReference type="NCBI Taxonomy" id="749906"/>
    <lineage>
        <taxon>unclassified sequences</taxon>
        <taxon>metagenomes</taxon>
        <taxon>organismal metagenomes</taxon>
    </lineage>
</organism>
<proteinExistence type="predicted"/>
<dbReference type="EMBL" id="AMCI01007909">
    <property type="protein sequence ID" value="EJW91849.1"/>
    <property type="molecule type" value="Genomic_DNA"/>
</dbReference>
<comment type="caution">
    <text evidence="1">The sequence shown here is derived from an EMBL/GenBank/DDBJ whole genome shotgun (WGS) entry which is preliminary data.</text>
</comment>
<protein>
    <submittedName>
        <fullName evidence="1">Uncharacterized protein</fullName>
    </submittedName>
</protein>